<evidence type="ECO:0000313" key="9">
    <source>
        <dbReference type="Proteomes" id="UP000180113"/>
    </source>
</evidence>
<accession>A0A1S1KD88</accession>
<reference evidence="6 9" key="1">
    <citation type="submission" date="2016-10" db="EMBL/GenBank/DDBJ databases">
        <title>Evaluation of Human, Animal and Environmental Mycobacterium chelonae Isolates by Core Genome Phylogenomic Analysis, Targeted Gene Comparison, and Anti-microbial Susceptibility Patterns: A Tale of Mistaken Identities.</title>
        <authorList>
            <person name="Fogelson S.B."/>
            <person name="Camus A.C."/>
            <person name="Lorenz W."/>
            <person name="Vasireddy R."/>
            <person name="Vasireddy S."/>
            <person name="Smith T."/>
            <person name="Brown-Elliott B.A."/>
            <person name="Wallace R.J.Jr."/>
            <person name="Hasan N.A."/>
            <person name="Reischl U."/>
            <person name="Sanchez S."/>
        </authorList>
    </citation>
    <scope>NUCLEOTIDE SEQUENCE [LARGE SCALE GENOMIC DNA]</scope>
    <source>
        <strain evidence="6 9">42895</strain>
    </source>
</reference>
<keyword evidence="3" id="KW-0804">Transcription</keyword>
<evidence type="ECO:0000313" key="7">
    <source>
        <dbReference type="EMBL" id="OHU53938.1"/>
    </source>
</evidence>
<dbReference type="InterPro" id="IPR001647">
    <property type="entry name" value="HTH_TetR"/>
</dbReference>
<dbReference type="Proteomes" id="UP000180043">
    <property type="component" value="Unassembled WGS sequence"/>
</dbReference>
<dbReference type="Gene3D" id="1.10.357.10">
    <property type="entry name" value="Tetracycline Repressor, domain 2"/>
    <property type="match status" value="1"/>
</dbReference>
<evidence type="ECO:0000313" key="8">
    <source>
        <dbReference type="Proteomes" id="UP000180043"/>
    </source>
</evidence>
<feature type="domain" description="HTH tetR-type" evidence="5">
    <location>
        <begin position="14"/>
        <end position="74"/>
    </location>
</feature>
<dbReference type="PRINTS" id="PR00455">
    <property type="entry name" value="HTHTETR"/>
</dbReference>
<keyword evidence="2 4" id="KW-0238">DNA-binding</keyword>
<evidence type="ECO:0000259" key="5">
    <source>
        <dbReference type="PROSITE" id="PS50977"/>
    </source>
</evidence>
<feature type="DNA-binding region" description="H-T-H motif" evidence="4">
    <location>
        <begin position="37"/>
        <end position="56"/>
    </location>
</feature>
<dbReference type="GO" id="GO:0003700">
    <property type="term" value="F:DNA-binding transcription factor activity"/>
    <property type="evidence" value="ECO:0007669"/>
    <property type="project" value="TreeGrafter"/>
</dbReference>
<reference evidence="7 8" key="2">
    <citation type="submission" date="2016-10" db="EMBL/GenBank/DDBJ databases">
        <title>Evaluation of Human, Veterinary and Environmental Mycobacterium chelonae Isolates by Core Genome Phylogenomic Analysis, Targeted Gene Comparison, and Anti-microbial Susceptibility Patterns: A Tale of Mistaken Identities.</title>
        <authorList>
            <person name="Fogelson S.B."/>
            <person name="Camus A.C."/>
            <person name="Lorenz W."/>
            <person name="Vasireddy R."/>
            <person name="Vasireddy S."/>
            <person name="Smith T."/>
            <person name="Brown-Elliott B.A."/>
            <person name="Wallace R.J.Jr."/>
            <person name="Hasan N.A."/>
            <person name="Reischl U."/>
            <person name="Sanchez S."/>
        </authorList>
    </citation>
    <scope>NUCLEOTIDE SEQUENCE [LARGE SCALE GENOMIC DNA]</scope>
    <source>
        <strain evidence="7 8">15515</strain>
    </source>
</reference>
<dbReference type="PANTHER" id="PTHR30055">
    <property type="entry name" value="HTH-TYPE TRANSCRIPTIONAL REGULATOR RUTR"/>
    <property type="match status" value="1"/>
</dbReference>
<dbReference type="Pfam" id="PF00440">
    <property type="entry name" value="TetR_N"/>
    <property type="match status" value="1"/>
</dbReference>
<dbReference type="AlphaFoldDB" id="A0A1S1KD88"/>
<evidence type="ECO:0000313" key="6">
    <source>
        <dbReference type="EMBL" id="OHT49730.1"/>
    </source>
</evidence>
<organism evidence="7 8">
    <name type="scientific">Mycobacteroides chelonae</name>
    <name type="common">Mycobacterium chelonae</name>
    <dbReference type="NCBI Taxonomy" id="1774"/>
    <lineage>
        <taxon>Bacteria</taxon>
        <taxon>Bacillati</taxon>
        <taxon>Actinomycetota</taxon>
        <taxon>Actinomycetes</taxon>
        <taxon>Mycobacteriales</taxon>
        <taxon>Mycobacteriaceae</taxon>
        <taxon>Mycobacteroides</taxon>
    </lineage>
</organism>
<gene>
    <name evidence="6" type="ORF">BKG62_19495</name>
    <name evidence="7" type="ORF">BKG82_16615</name>
</gene>
<sequence>MSMPRALTREELQAQTRELVLTAAETVFLQRGFHATTVAQIAAEAGRTQGSIYSNFESKDALCQQLLRIHYEGWLTQVALAVMASEGTSAKLEVVEAKWRVLSGETDWIGLTTEYLLAARHSPEQSELIRETVSGLQDGVKAVLLGQLQSEGVDVDEGALLDDAVAAIIATGMGLVVNHTMGLVGLDQSTSVFMQTLETWRDRLSSSH</sequence>
<dbReference type="InterPro" id="IPR009057">
    <property type="entry name" value="Homeodomain-like_sf"/>
</dbReference>
<evidence type="ECO:0000256" key="4">
    <source>
        <dbReference type="PROSITE-ProRule" id="PRU00335"/>
    </source>
</evidence>
<dbReference type="Proteomes" id="UP000180113">
    <property type="component" value="Unassembled WGS sequence"/>
</dbReference>
<name>A0A1S1KD88_MYCCH</name>
<dbReference type="InterPro" id="IPR050109">
    <property type="entry name" value="HTH-type_TetR-like_transc_reg"/>
</dbReference>
<evidence type="ECO:0000256" key="3">
    <source>
        <dbReference type="ARBA" id="ARBA00023163"/>
    </source>
</evidence>
<dbReference type="PROSITE" id="PS50977">
    <property type="entry name" value="HTH_TETR_2"/>
    <property type="match status" value="1"/>
</dbReference>
<dbReference type="SUPFAM" id="SSF46689">
    <property type="entry name" value="Homeodomain-like"/>
    <property type="match status" value="1"/>
</dbReference>
<evidence type="ECO:0000256" key="1">
    <source>
        <dbReference type="ARBA" id="ARBA00023015"/>
    </source>
</evidence>
<dbReference type="EMBL" id="MLIQ01000017">
    <property type="protein sequence ID" value="OHU53938.1"/>
    <property type="molecule type" value="Genomic_DNA"/>
</dbReference>
<protein>
    <submittedName>
        <fullName evidence="7">TetR family transcriptional regulator</fullName>
    </submittedName>
</protein>
<evidence type="ECO:0000256" key="2">
    <source>
        <dbReference type="ARBA" id="ARBA00023125"/>
    </source>
</evidence>
<dbReference type="GO" id="GO:0000976">
    <property type="term" value="F:transcription cis-regulatory region binding"/>
    <property type="evidence" value="ECO:0007669"/>
    <property type="project" value="TreeGrafter"/>
</dbReference>
<proteinExistence type="predicted"/>
<comment type="caution">
    <text evidence="7">The sequence shown here is derived from an EMBL/GenBank/DDBJ whole genome shotgun (WGS) entry which is preliminary data.</text>
</comment>
<dbReference type="EMBL" id="MLHW01000014">
    <property type="protein sequence ID" value="OHT49730.1"/>
    <property type="molecule type" value="Genomic_DNA"/>
</dbReference>
<dbReference type="RefSeq" id="WP_030096150.1">
    <property type="nucleotide sequence ID" value="NZ_CP041150.1"/>
</dbReference>
<keyword evidence="1" id="KW-0805">Transcription regulation</keyword>
<dbReference type="PANTHER" id="PTHR30055:SF234">
    <property type="entry name" value="HTH-TYPE TRANSCRIPTIONAL REGULATOR BETI"/>
    <property type="match status" value="1"/>
</dbReference>